<comment type="caution">
    <text evidence="2">The sequence shown here is derived from an EMBL/GenBank/DDBJ whole genome shotgun (WGS) entry which is preliminary data.</text>
</comment>
<proteinExistence type="predicted"/>
<dbReference type="EMBL" id="AMCI01003489">
    <property type="protein sequence ID" value="EJX00187.1"/>
    <property type="molecule type" value="Genomic_DNA"/>
</dbReference>
<keyword evidence="1" id="KW-0812">Transmembrane</keyword>
<evidence type="ECO:0000313" key="2">
    <source>
        <dbReference type="EMBL" id="EJX00187.1"/>
    </source>
</evidence>
<organism evidence="2">
    <name type="scientific">gut metagenome</name>
    <dbReference type="NCBI Taxonomy" id="749906"/>
    <lineage>
        <taxon>unclassified sequences</taxon>
        <taxon>metagenomes</taxon>
        <taxon>organismal metagenomes</taxon>
    </lineage>
</organism>
<keyword evidence="1" id="KW-0472">Membrane</keyword>
<keyword evidence="1" id="KW-1133">Transmembrane helix</keyword>
<protein>
    <submittedName>
        <fullName evidence="2">Uncharacterized protein</fullName>
    </submittedName>
</protein>
<dbReference type="AlphaFoldDB" id="J9FYY5"/>
<reference evidence="2" key="1">
    <citation type="journal article" date="2012" name="PLoS ONE">
        <title>Gene sets for utilization of primary and secondary nutrition supplies in the distal gut of endangered iberian lynx.</title>
        <authorList>
            <person name="Alcaide M."/>
            <person name="Messina E."/>
            <person name="Richter M."/>
            <person name="Bargiela R."/>
            <person name="Peplies J."/>
            <person name="Huws S.A."/>
            <person name="Newbold C.J."/>
            <person name="Golyshin P.N."/>
            <person name="Simon M.A."/>
            <person name="Lopez G."/>
            <person name="Yakimov M.M."/>
            <person name="Ferrer M."/>
        </authorList>
    </citation>
    <scope>NUCLEOTIDE SEQUENCE</scope>
</reference>
<accession>J9FYY5</accession>
<gene>
    <name evidence="2" type="ORF">EVA_11708</name>
</gene>
<sequence length="67" mass="7781">MFRFIQLHLHHFKFILISPFLVTNFLTGNSTMIIAGHKLWICINHLAIILNSTPKVTRLRAKQSPIK</sequence>
<evidence type="ECO:0000256" key="1">
    <source>
        <dbReference type="SAM" id="Phobius"/>
    </source>
</evidence>
<feature type="transmembrane region" description="Helical" evidence="1">
    <location>
        <begin position="7"/>
        <end position="26"/>
    </location>
</feature>
<name>J9FYY5_9ZZZZ</name>